<feature type="domain" description="Transferrin-like" evidence="1">
    <location>
        <begin position="58"/>
        <end position="110"/>
    </location>
</feature>
<dbReference type="InterPro" id="IPR001156">
    <property type="entry name" value="Transferrin-like_dom"/>
</dbReference>
<dbReference type="PaxDb" id="8022-A0A060YTT3"/>
<dbReference type="STRING" id="8022.A0A060YTT3"/>
<reference evidence="2" key="2">
    <citation type="submission" date="2014-03" db="EMBL/GenBank/DDBJ databases">
        <authorList>
            <person name="Genoscope - CEA"/>
        </authorList>
    </citation>
    <scope>NUCLEOTIDE SEQUENCE</scope>
</reference>
<reference evidence="2" key="1">
    <citation type="journal article" date="2014" name="Nat. Commun.">
        <title>The rainbow trout genome provides novel insights into evolution after whole-genome duplication in vertebrates.</title>
        <authorList>
            <person name="Berthelot C."/>
            <person name="Brunet F."/>
            <person name="Chalopin D."/>
            <person name="Juanchich A."/>
            <person name="Bernard M."/>
            <person name="Noel B."/>
            <person name="Bento P."/>
            <person name="Da Silva C."/>
            <person name="Labadie K."/>
            <person name="Alberti A."/>
            <person name="Aury J.M."/>
            <person name="Louis A."/>
            <person name="Dehais P."/>
            <person name="Bardou P."/>
            <person name="Montfort J."/>
            <person name="Klopp C."/>
            <person name="Cabau C."/>
            <person name="Gaspin C."/>
            <person name="Thorgaard G.H."/>
            <person name="Boussaha M."/>
            <person name="Quillet E."/>
            <person name="Guyomard R."/>
            <person name="Galiana D."/>
            <person name="Bobe J."/>
            <person name="Volff J.N."/>
            <person name="Genet C."/>
            <person name="Wincker P."/>
            <person name="Jaillon O."/>
            <person name="Roest Crollius H."/>
            <person name="Guiguen Y."/>
        </authorList>
    </citation>
    <scope>NUCLEOTIDE SEQUENCE [LARGE SCALE GENOMIC DNA]</scope>
</reference>
<dbReference type="Proteomes" id="UP000193380">
    <property type="component" value="Unassembled WGS sequence"/>
</dbReference>
<dbReference type="Pfam" id="PF00405">
    <property type="entry name" value="Transferrin"/>
    <property type="match status" value="1"/>
</dbReference>
<gene>
    <name evidence="2" type="ORF">GSONMT00058250001</name>
</gene>
<dbReference type="PROSITE" id="PS51408">
    <property type="entry name" value="TRANSFERRIN_LIKE_4"/>
    <property type="match status" value="1"/>
</dbReference>
<name>A0A060YTT3_ONCMY</name>
<dbReference type="AlphaFoldDB" id="A0A060YTT3"/>
<proteinExistence type="predicted"/>
<dbReference type="SUPFAM" id="SSF53850">
    <property type="entry name" value="Periplasmic binding protein-like II"/>
    <property type="match status" value="1"/>
</dbReference>
<evidence type="ECO:0000313" key="2">
    <source>
        <dbReference type="EMBL" id="CDQ92565.1"/>
    </source>
</evidence>
<evidence type="ECO:0000313" key="3">
    <source>
        <dbReference type="Proteomes" id="UP000193380"/>
    </source>
</evidence>
<evidence type="ECO:0000259" key="1">
    <source>
        <dbReference type="PROSITE" id="PS51408"/>
    </source>
</evidence>
<protein>
    <recommendedName>
        <fullName evidence="1">Transferrin-like domain-containing protein</fullName>
    </recommendedName>
</protein>
<dbReference type="EMBL" id="FR913457">
    <property type="protein sequence ID" value="CDQ92565.1"/>
    <property type="molecule type" value="Genomic_DNA"/>
</dbReference>
<sequence>MRKAGVQLGASPIRDRKGINKEVVQDQTFSRLADSVTMWVLVASLILGLQTVSGQSTIRWCAISAQEMSKCNAMAQAFSGAAIRPIIQCVSDVSVEGCAQKIGVSGALSD</sequence>
<organism evidence="2 3">
    <name type="scientific">Oncorhynchus mykiss</name>
    <name type="common">Rainbow trout</name>
    <name type="synonym">Salmo gairdneri</name>
    <dbReference type="NCBI Taxonomy" id="8022"/>
    <lineage>
        <taxon>Eukaryota</taxon>
        <taxon>Metazoa</taxon>
        <taxon>Chordata</taxon>
        <taxon>Craniata</taxon>
        <taxon>Vertebrata</taxon>
        <taxon>Euteleostomi</taxon>
        <taxon>Actinopterygii</taxon>
        <taxon>Neopterygii</taxon>
        <taxon>Teleostei</taxon>
        <taxon>Protacanthopterygii</taxon>
        <taxon>Salmoniformes</taxon>
        <taxon>Salmonidae</taxon>
        <taxon>Salmoninae</taxon>
        <taxon>Oncorhynchus</taxon>
    </lineage>
</organism>
<accession>A0A060YTT3</accession>
<dbReference type="Gene3D" id="3.40.190.10">
    <property type="entry name" value="Periplasmic binding protein-like II"/>
    <property type="match status" value="1"/>
</dbReference>